<evidence type="ECO:0000256" key="14">
    <source>
        <dbReference type="SAM" id="Phobius"/>
    </source>
</evidence>
<keyword evidence="7" id="KW-0378">Hydrolase</keyword>
<evidence type="ECO:0000256" key="6">
    <source>
        <dbReference type="ARBA" id="ARBA00022692"/>
    </source>
</evidence>
<comment type="similarity">
    <text evidence="2">Belongs to the UppP family.</text>
</comment>
<dbReference type="Proteomes" id="UP000752292">
    <property type="component" value="Unassembled WGS sequence"/>
</dbReference>
<keyword evidence="8 14" id="KW-1133">Transmembrane helix</keyword>
<feature type="non-terminal residue" evidence="15">
    <location>
        <position position="177"/>
    </location>
</feature>
<comment type="catalytic activity">
    <reaction evidence="13">
        <text>di-trans,octa-cis-undecaprenyl diphosphate + H2O = di-trans,octa-cis-undecaprenyl phosphate + phosphate + H(+)</text>
        <dbReference type="Rhea" id="RHEA:28094"/>
        <dbReference type="ChEBI" id="CHEBI:15377"/>
        <dbReference type="ChEBI" id="CHEBI:15378"/>
        <dbReference type="ChEBI" id="CHEBI:43474"/>
        <dbReference type="ChEBI" id="CHEBI:58405"/>
        <dbReference type="ChEBI" id="CHEBI:60392"/>
        <dbReference type="EC" id="3.6.1.27"/>
    </reaction>
</comment>
<sequence>MEAQITLGQALLLGLIQGLTEFLPISSSGHLVLGQAALGLKEPALLFDILLHMGTLAAVLVVFGKDVWRITRAWLASLAGRAEGADLASARAGWFIILGTVPAALVGALFKDAIEAAFAAPRLTAYNLLVTGCLLYFSGGRVKGTRLEAHMTWLDALWIGALQAVAILPGISRSGST</sequence>
<dbReference type="PANTHER" id="PTHR30622:SF4">
    <property type="entry name" value="UNDECAPRENYL-DIPHOSPHATASE"/>
    <property type="match status" value="1"/>
</dbReference>
<reference evidence="15" key="1">
    <citation type="submission" date="2020-07" db="EMBL/GenBank/DDBJ databases">
        <title>Huge and variable diversity of episymbiotic CPR bacteria and DPANN archaea in groundwater ecosystems.</title>
        <authorList>
            <person name="He C.Y."/>
            <person name="Keren R."/>
            <person name="Whittaker M."/>
            <person name="Farag I.F."/>
            <person name="Doudna J."/>
            <person name="Cate J.H.D."/>
            <person name="Banfield J.F."/>
        </authorList>
    </citation>
    <scope>NUCLEOTIDE SEQUENCE</scope>
    <source>
        <strain evidence="15">NC_groundwater_1370_Ag_S-0.2um_69_93</strain>
    </source>
</reference>
<evidence type="ECO:0000256" key="9">
    <source>
        <dbReference type="ARBA" id="ARBA00023136"/>
    </source>
</evidence>
<keyword evidence="10" id="KW-0046">Antibiotic resistance</keyword>
<feature type="transmembrane region" description="Helical" evidence="14">
    <location>
        <begin position="151"/>
        <end position="171"/>
    </location>
</feature>
<keyword evidence="6 14" id="KW-0812">Transmembrane</keyword>
<evidence type="ECO:0000256" key="4">
    <source>
        <dbReference type="ARBA" id="ARBA00021581"/>
    </source>
</evidence>
<evidence type="ECO:0000256" key="2">
    <source>
        <dbReference type="ARBA" id="ARBA00010621"/>
    </source>
</evidence>
<proteinExistence type="inferred from homology"/>
<feature type="transmembrane region" description="Helical" evidence="14">
    <location>
        <begin position="44"/>
        <end position="63"/>
    </location>
</feature>
<evidence type="ECO:0000256" key="3">
    <source>
        <dbReference type="ARBA" id="ARBA00012374"/>
    </source>
</evidence>
<evidence type="ECO:0000313" key="16">
    <source>
        <dbReference type="Proteomes" id="UP000752292"/>
    </source>
</evidence>
<evidence type="ECO:0000256" key="11">
    <source>
        <dbReference type="ARBA" id="ARBA00032707"/>
    </source>
</evidence>
<organism evidence="15 16">
    <name type="scientific">Tectimicrobiota bacterium</name>
    <dbReference type="NCBI Taxonomy" id="2528274"/>
    <lineage>
        <taxon>Bacteria</taxon>
        <taxon>Pseudomonadati</taxon>
        <taxon>Nitrospinota/Tectimicrobiota group</taxon>
        <taxon>Candidatus Tectimicrobiota</taxon>
    </lineage>
</organism>
<keyword evidence="5" id="KW-1003">Cell membrane</keyword>
<comment type="caution">
    <text evidence="15">The sequence shown here is derived from an EMBL/GenBank/DDBJ whole genome shotgun (WGS) entry which is preliminary data.</text>
</comment>
<keyword evidence="9 14" id="KW-0472">Membrane</keyword>
<dbReference type="AlphaFoldDB" id="A0A932ZSJ5"/>
<evidence type="ECO:0000256" key="12">
    <source>
        <dbReference type="ARBA" id="ARBA00032932"/>
    </source>
</evidence>
<feature type="transmembrane region" description="Helical" evidence="14">
    <location>
        <begin position="92"/>
        <end position="110"/>
    </location>
</feature>
<dbReference type="GO" id="GO:0050380">
    <property type="term" value="F:undecaprenyl-diphosphatase activity"/>
    <property type="evidence" value="ECO:0007669"/>
    <property type="project" value="UniProtKB-EC"/>
</dbReference>
<protein>
    <recommendedName>
        <fullName evidence="4">Undecaprenyl-diphosphatase</fullName>
        <ecNumber evidence="3">3.6.1.27</ecNumber>
    </recommendedName>
    <alternativeName>
        <fullName evidence="12">Bacitracin resistance protein</fullName>
    </alternativeName>
    <alternativeName>
        <fullName evidence="11">Undecaprenyl pyrophosphate phosphatase</fullName>
    </alternativeName>
</protein>
<accession>A0A932ZSJ5</accession>
<dbReference type="EC" id="3.6.1.27" evidence="3"/>
<name>A0A932ZSJ5_UNCTE</name>
<dbReference type="Pfam" id="PF02673">
    <property type="entry name" value="BacA"/>
    <property type="match status" value="1"/>
</dbReference>
<comment type="subcellular location">
    <subcellularLocation>
        <location evidence="1">Cell membrane</location>
        <topology evidence="1">Multi-pass membrane protein</topology>
    </subcellularLocation>
</comment>
<feature type="transmembrane region" description="Helical" evidence="14">
    <location>
        <begin position="116"/>
        <end position="139"/>
    </location>
</feature>
<evidence type="ECO:0000313" key="15">
    <source>
        <dbReference type="EMBL" id="MBI4251654.1"/>
    </source>
</evidence>
<dbReference type="GO" id="GO:0005886">
    <property type="term" value="C:plasma membrane"/>
    <property type="evidence" value="ECO:0007669"/>
    <property type="project" value="UniProtKB-SubCell"/>
</dbReference>
<evidence type="ECO:0000256" key="8">
    <source>
        <dbReference type="ARBA" id="ARBA00022989"/>
    </source>
</evidence>
<dbReference type="EMBL" id="JACQRX010000188">
    <property type="protein sequence ID" value="MBI4251654.1"/>
    <property type="molecule type" value="Genomic_DNA"/>
</dbReference>
<dbReference type="PANTHER" id="PTHR30622">
    <property type="entry name" value="UNDECAPRENYL-DIPHOSPHATASE"/>
    <property type="match status" value="1"/>
</dbReference>
<evidence type="ECO:0000256" key="13">
    <source>
        <dbReference type="ARBA" id="ARBA00047594"/>
    </source>
</evidence>
<evidence type="ECO:0000256" key="1">
    <source>
        <dbReference type="ARBA" id="ARBA00004651"/>
    </source>
</evidence>
<gene>
    <name evidence="15" type="ORF">HY618_04260</name>
</gene>
<dbReference type="GO" id="GO:0046677">
    <property type="term" value="P:response to antibiotic"/>
    <property type="evidence" value="ECO:0007669"/>
    <property type="project" value="UniProtKB-KW"/>
</dbReference>
<evidence type="ECO:0000256" key="7">
    <source>
        <dbReference type="ARBA" id="ARBA00022801"/>
    </source>
</evidence>
<evidence type="ECO:0000256" key="10">
    <source>
        <dbReference type="ARBA" id="ARBA00023251"/>
    </source>
</evidence>
<evidence type="ECO:0000256" key="5">
    <source>
        <dbReference type="ARBA" id="ARBA00022475"/>
    </source>
</evidence>
<dbReference type="InterPro" id="IPR003824">
    <property type="entry name" value="UppP"/>
</dbReference>